<evidence type="ECO:0000313" key="2">
    <source>
        <dbReference type="Proteomes" id="UP000769766"/>
    </source>
</evidence>
<dbReference type="Proteomes" id="UP000769766">
    <property type="component" value="Unassembled WGS sequence"/>
</dbReference>
<gene>
    <name evidence="1" type="ORF">HYY20_02890</name>
</gene>
<accession>A0A932CLW7</accession>
<sequence length="101" mass="11083">MIVILLVGTNGMPKSYAESPSAQEYQIKAAFLYNFAKFIEWPPSAFAPNHAGLNLCLLGEEPFGVALNSIRGKTIRGKEVVIKQFAAAENLERCHILFISA</sequence>
<name>A0A932CLW7_UNCTE</name>
<dbReference type="EMBL" id="JACPRF010000088">
    <property type="protein sequence ID" value="MBI2875810.1"/>
    <property type="molecule type" value="Genomic_DNA"/>
</dbReference>
<comment type="caution">
    <text evidence="1">The sequence shown here is derived from an EMBL/GenBank/DDBJ whole genome shotgun (WGS) entry which is preliminary data.</text>
</comment>
<dbReference type="AlphaFoldDB" id="A0A932CLW7"/>
<dbReference type="InterPro" id="IPR025293">
    <property type="entry name" value="YfiR/HmsC-like"/>
</dbReference>
<reference evidence="1" key="1">
    <citation type="submission" date="2020-07" db="EMBL/GenBank/DDBJ databases">
        <title>Huge and variable diversity of episymbiotic CPR bacteria and DPANN archaea in groundwater ecosystems.</title>
        <authorList>
            <person name="He C.Y."/>
            <person name="Keren R."/>
            <person name="Whittaker M."/>
            <person name="Farag I.F."/>
            <person name="Doudna J."/>
            <person name="Cate J.H.D."/>
            <person name="Banfield J.F."/>
        </authorList>
    </citation>
    <scope>NUCLEOTIDE SEQUENCE</scope>
    <source>
        <strain evidence="1">NC_groundwater_672_Ag_B-0.1um_62_36</strain>
    </source>
</reference>
<evidence type="ECO:0000313" key="1">
    <source>
        <dbReference type="EMBL" id="MBI2875810.1"/>
    </source>
</evidence>
<feature type="non-terminal residue" evidence="1">
    <location>
        <position position="101"/>
    </location>
</feature>
<organism evidence="1 2">
    <name type="scientific">Tectimicrobiota bacterium</name>
    <dbReference type="NCBI Taxonomy" id="2528274"/>
    <lineage>
        <taxon>Bacteria</taxon>
        <taxon>Pseudomonadati</taxon>
        <taxon>Nitrospinota/Tectimicrobiota group</taxon>
        <taxon>Candidatus Tectimicrobiota</taxon>
    </lineage>
</organism>
<dbReference type="Pfam" id="PF13689">
    <property type="entry name" value="DUF4154"/>
    <property type="match status" value="1"/>
</dbReference>
<protein>
    <submittedName>
        <fullName evidence="1">YfiR family protein</fullName>
    </submittedName>
</protein>
<proteinExistence type="predicted"/>